<feature type="compositionally biased region" description="Low complexity" evidence="1">
    <location>
        <begin position="276"/>
        <end position="290"/>
    </location>
</feature>
<feature type="region of interest" description="Disordered" evidence="1">
    <location>
        <begin position="104"/>
        <end position="131"/>
    </location>
</feature>
<sequence>CLPCLISIESFWFGMQTGDVEIAEVSVRPRIISRNRQNQIESFSKRYTGQPYSFKASVSESVTREEKRFLSDTSAEKNASLRRSLAKVRVPVATQEEFLPRNLEKYAKEDKASSSARETAQENSRETSVSATITRADNSLLDVVLAVDGLRIEASRREAQRLRDLARRLAERAEGVLMEAADGPGPTAVPRPQDATAASWRERHGADSPPTPELGAAAPPQSPRSPAYTFPPAVRAPPRFLRAAAGLAEGAEKTAELVSVSASLADLPMTPHELSPSRSRSTAPPTAEAEGLGGGAHGSGTTGVGRTSLPPRVRGDCGEAPDGGLGPNGSSRADLEAVRICRVAEELGLRPLGVDEAGADLWISEELLDGAPPGPMAAFMEASKLYKHVFYMLFREELPCSHERAEAVAHLWSSVDNFLLKVASVAEQHFRNSIHERHHRSQVERSLQAVSAQLSSMLKAKEEAEMELARLRARVPSSRSSPEPRAPPLDRRLPSAGLSLHPSLASAEAAPPKNLRHAATCTSIDGMNMDAAQSDTGLDGLCLDEPLSGRPLRSYRPASITSPGTRGSPARDTCCPLSPLLRLPLTTR</sequence>
<name>A0A061SJE9_9CHLO</name>
<feature type="region of interest" description="Disordered" evidence="1">
    <location>
        <begin position="470"/>
        <end position="497"/>
    </location>
</feature>
<reference evidence="2" key="1">
    <citation type="submission" date="2014-05" db="EMBL/GenBank/DDBJ databases">
        <title>The transcriptome of the halophilic microalga Tetraselmis sp. GSL018 isolated from the Great Salt Lake, Utah.</title>
        <authorList>
            <person name="Jinkerson R.E."/>
            <person name="D'Adamo S."/>
            <person name="Posewitz M.C."/>
        </authorList>
    </citation>
    <scope>NUCLEOTIDE SEQUENCE</scope>
    <source>
        <strain evidence="2">GSL018</strain>
    </source>
</reference>
<proteinExistence type="predicted"/>
<feature type="region of interest" description="Disordered" evidence="1">
    <location>
        <begin position="553"/>
        <end position="574"/>
    </location>
</feature>
<dbReference type="AlphaFoldDB" id="A0A061SJE9"/>
<evidence type="ECO:0000313" key="2">
    <source>
        <dbReference type="EMBL" id="JAC83134.1"/>
    </source>
</evidence>
<evidence type="ECO:0000256" key="1">
    <source>
        <dbReference type="SAM" id="MobiDB-lite"/>
    </source>
</evidence>
<feature type="compositionally biased region" description="Low complexity" evidence="1">
    <location>
        <begin position="216"/>
        <end position="227"/>
    </location>
</feature>
<feature type="region of interest" description="Disordered" evidence="1">
    <location>
        <begin position="177"/>
        <end position="232"/>
    </location>
</feature>
<feature type="compositionally biased region" description="Low complexity" evidence="1">
    <location>
        <begin position="474"/>
        <end position="483"/>
    </location>
</feature>
<feature type="compositionally biased region" description="Gly residues" evidence="1">
    <location>
        <begin position="291"/>
        <end position="303"/>
    </location>
</feature>
<feature type="non-terminal residue" evidence="2">
    <location>
        <position position="1"/>
    </location>
</feature>
<dbReference type="EMBL" id="GBEZ01001879">
    <property type="protein sequence ID" value="JAC83134.1"/>
    <property type="molecule type" value="Transcribed_RNA"/>
</dbReference>
<accession>A0A061SJE9</accession>
<protein>
    <submittedName>
        <fullName evidence="2">Uncharacterized protein</fullName>
    </submittedName>
</protein>
<gene>
    <name evidence="2" type="ORF">TSPGSL018_4088</name>
</gene>
<organism evidence="2">
    <name type="scientific">Tetraselmis sp. GSL018</name>
    <dbReference type="NCBI Taxonomy" id="582737"/>
    <lineage>
        <taxon>Eukaryota</taxon>
        <taxon>Viridiplantae</taxon>
        <taxon>Chlorophyta</taxon>
        <taxon>core chlorophytes</taxon>
        <taxon>Chlorodendrophyceae</taxon>
        <taxon>Chlorodendrales</taxon>
        <taxon>Chlorodendraceae</taxon>
        <taxon>Tetraselmis</taxon>
    </lineage>
</organism>
<feature type="region of interest" description="Disordered" evidence="1">
    <location>
        <begin position="268"/>
        <end position="331"/>
    </location>
</feature>